<proteinExistence type="predicted"/>
<evidence type="ECO:0000313" key="1">
    <source>
        <dbReference type="EMBL" id="KAH3740280.1"/>
    </source>
</evidence>
<organism evidence="1 2">
    <name type="scientific">Dreissena polymorpha</name>
    <name type="common">Zebra mussel</name>
    <name type="synonym">Mytilus polymorpha</name>
    <dbReference type="NCBI Taxonomy" id="45954"/>
    <lineage>
        <taxon>Eukaryota</taxon>
        <taxon>Metazoa</taxon>
        <taxon>Spiralia</taxon>
        <taxon>Lophotrochozoa</taxon>
        <taxon>Mollusca</taxon>
        <taxon>Bivalvia</taxon>
        <taxon>Autobranchia</taxon>
        <taxon>Heteroconchia</taxon>
        <taxon>Euheterodonta</taxon>
        <taxon>Imparidentia</taxon>
        <taxon>Neoheterodontei</taxon>
        <taxon>Myida</taxon>
        <taxon>Dreissenoidea</taxon>
        <taxon>Dreissenidae</taxon>
        <taxon>Dreissena</taxon>
    </lineage>
</organism>
<dbReference type="EMBL" id="JAIWYP010000011">
    <property type="protein sequence ID" value="KAH3740280.1"/>
    <property type="molecule type" value="Genomic_DNA"/>
</dbReference>
<name>A0A9D4D7W7_DREPO</name>
<evidence type="ECO:0000313" key="2">
    <source>
        <dbReference type="Proteomes" id="UP000828390"/>
    </source>
</evidence>
<reference evidence="1" key="2">
    <citation type="submission" date="2020-11" db="EMBL/GenBank/DDBJ databases">
        <authorList>
            <person name="McCartney M.A."/>
            <person name="Auch B."/>
            <person name="Kono T."/>
            <person name="Mallez S."/>
            <person name="Becker A."/>
            <person name="Gohl D.M."/>
            <person name="Silverstein K.A.T."/>
            <person name="Koren S."/>
            <person name="Bechman K.B."/>
            <person name="Herman A."/>
            <person name="Abrahante J.E."/>
            <person name="Garbe J."/>
        </authorList>
    </citation>
    <scope>NUCLEOTIDE SEQUENCE</scope>
    <source>
        <strain evidence="1">Duluth1</strain>
        <tissue evidence="1">Whole animal</tissue>
    </source>
</reference>
<comment type="caution">
    <text evidence="1">The sequence shown here is derived from an EMBL/GenBank/DDBJ whole genome shotgun (WGS) entry which is preliminary data.</text>
</comment>
<accession>A0A9D4D7W7</accession>
<gene>
    <name evidence="1" type="ORF">DPMN_046982</name>
</gene>
<dbReference type="Proteomes" id="UP000828390">
    <property type="component" value="Unassembled WGS sequence"/>
</dbReference>
<dbReference type="AlphaFoldDB" id="A0A9D4D7W7"/>
<sequence>MNEAQCSQNEAHFSSIFQADNPVIECAERVRIQREQFLRQGRLHKRYEHSQTPYLATNGPATFYHRK</sequence>
<reference evidence="1" key="1">
    <citation type="journal article" date="2019" name="bioRxiv">
        <title>The Genome of the Zebra Mussel, Dreissena polymorpha: A Resource for Invasive Species Research.</title>
        <authorList>
            <person name="McCartney M.A."/>
            <person name="Auch B."/>
            <person name="Kono T."/>
            <person name="Mallez S."/>
            <person name="Zhang Y."/>
            <person name="Obille A."/>
            <person name="Becker A."/>
            <person name="Abrahante J.E."/>
            <person name="Garbe J."/>
            <person name="Badalamenti J.P."/>
            <person name="Herman A."/>
            <person name="Mangelson H."/>
            <person name="Liachko I."/>
            <person name="Sullivan S."/>
            <person name="Sone E.D."/>
            <person name="Koren S."/>
            <person name="Silverstein K.A.T."/>
            <person name="Beckman K.B."/>
            <person name="Gohl D.M."/>
        </authorList>
    </citation>
    <scope>NUCLEOTIDE SEQUENCE</scope>
    <source>
        <strain evidence="1">Duluth1</strain>
        <tissue evidence="1">Whole animal</tissue>
    </source>
</reference>
<protein>
    <submittedName>
        <fullName evidence="1">Uncharacterized protein</fullName>
    </submittedName>
</protein>
<keyword evidence="2" id="KW-1185">Reference proteome</keyword>